<reference evidence="1" key="1">
    <citation type="submission" date="2020-03" db="EMBL/GenBank/DDBJ databases">
        <title>The deep terrestrial virosphere.</title>
        <authorList>
            <person name="Holmfeldt K."/>
            <person name="Nilsson E."/>
            <person name="Simone D."/>
            <person name="Lopez-Fernandez M."/>
            <person name="Wu X."/>
            <person name="de Brujin I."/>
            <person name="Lundin D."/>
            <person name="Andersson A."/>
            <person name="Bertilsson S."/>
            <person name="Dopson M."/>
        </authorList>
    </citation>
    <scope>NUCLEOTIDE SEQUENCE</scope>
    <source>
        <strain evidence="1">MM415B03093</strain>
    </source>
</reference>
<sequence length="154" mass="17041">MNEQGSPKGVHWWQKNTNGRTYTCKNCGITTIEGGYIPPICNPSQRGCAEGSGEMNSSEYERVREAIANLVEEGRADTYIVWTGSCHAPVYQVTSGEMADQILAIHGLRIEAGDQRLPVRKFFDDWGGESGLTAYESAQWDMAKAGFVKCIEKE</sequence>
<gene>
    <name evidence="1" type="ORF">MM415B03093_0005</name>
</gene>
<name>A0A6M3KXL9_9ZZZZ</name>
<evidence type="ECO:0000313" key="1">
    <source>
        <dbReference type="EMBL" id="QJA86923.1"/>
    </source>
</evidence>
<proteinExistence type="predicted"/>
<protein>
    <submittedName>
        <fullName evidence="1">Uncharacterized protein</fullName>
    </submittedName>
</protein>
<dbReference type="EMBL" id="MT142669">
    <property type="protein sequence ID" value="QJA86923.1"/>
    <property type="molecule type" value="Genomic_DNA"/>
</dbReference>
<organism evidence="1">
    <name type="scientific">viral metagenome</name>
    <dbReference type="NCBI Taxonomy" id="1070528"/>
    <lineage>
        <taxon>unclassified sequences</taxon>
        <taxon>metagenomes</taxon>
        <taxon>organismal metagenomes</taxon>
    </lineage>
</organism>
<accession>A0A6M3KXL9</accession>
<dbReference type="AlphaFoldDB" id="A0A6M3KXL9"/>